<evidence type="ECO:0000313" key="2">
    <source>
        <dbReference type="Proteomes" id="UP001177021"/>
    </source>
</evidence>
<protein>
    <submittedName>
        <fullName evidence="1">Uncharacterized protein</fullName>
    </submittedName>
</protein>
<gene>
    <name evidence="1" type="ORF">MILVUS5_LOCUS90</name>
</gene>
<reference evidence="1" key="1">
    <citation type="submission" date="2023-10" db="EMBL/GenBank/DDBJ databases">
        <authorList>
            <person name="Rodriguez Cubillos JULIANA M."/>
            <person name="De Vega J."/>
        </authorList>
    </citation>
    <scope>NUCLEOTIDE SEQUENCE</scope>
</reference>
<dbReference type="Proteomes" id="UP001177021">
    <property type="component" value="Unassembled WGS sequence"/>
</dbReference>
<keyword evidence="2" id="KW-1185">Reference proteome</keyword>
<evidence type="ECO:0000313" key="1">
    <source>
        <dbReference type="EMBL" id="CAJ2627690.1"/>
    </source>
</evidence>
<organism evidence="1 2">
    <name type="scientific">Trifolium pratense</name>
    <name type="common">Red clover</name>
    <dbReference type="NCBI Taxonomy" id="57577"/>
    <lineage>
        <taxon>Eukaryota</taxon>
        <taxon>Viridiplantae</taxon>
        <taxon>Streptophyta</taxon>
        <taxon>Embryophyta</taxon>
        <taxon>Tracheophyta</taxon>
        <taxon>Spermatophyta</taxon>
        <taxon>Magnoliopsida</taxon>
        <taxon>eudicotyledons</taxon>
        <taxon>Gunneridae</taxon>
        <taxon>Pentapetalae</taxon>
        <taxon>rosids</taxon>
        <taxon>fabids</taxon>
        <taxon>Fabales</taxon>
        <taxon>Fabaceae</taxon>
        <taxon>Papilionoideae</taxon>
        <taxon>50 kb inversion clade</taxon>
        <taxon>NPAAA clade</taxon>
        <taxon>Hologalegina</taxon>
        <taxon>IRL clade</taxon>
        <taxon>Trifolieae</taxon>
        <taxon>Trifolium</taxon>
    </lineage>
</organism>
<sequence>MFMFKSCFRDYEFKFWSIQRLNFEIRVGRGFSRNQDKQVAHSKEVKE</sequence>
<name>A0ACB0I6N4_TRIPR</name>
<accession>A0ACB0I6N4</accession>
<proteinExistence type="predicted"/>
<comment type="caution">
    <text evidence="1">The sequence shown here is derived from an EMBL/GenBank/DDBJ whole genome shotgun (WGS) entry which is preliminary data.</text>
</comment>
<dbReference type="EMBL" id="CASHSV030000001">
    <property type="protein sequence ID" value="CAJ2627690.1"/>
    <property type="molecule type" value="Genomic_DNA"/>
</dbReference>